<feature type="transmembrane region" description="Helical" evidence="16">
    <location>
        <begin position="83"/>
        <end position="107"/>
    </location>
</feature>
<evidence type="ECO:0000256" key="2">
    <source>
        <dbReference type="ARBA" id="ARBA00004651"/>
    </source>
</evidence>
<keyword evidence="8" id="KW-0297">G-protein coupled receptor</keyword>
<evidence type="ECO:0000256" key="12">
    <source>
        <dbReference type="ARBA" id="ARBA00023180"/>
    </source>
</evidence>
<protein>
    <recommendedName>
        <fullName evidence="18">G-protein coupled receptors family 1 profile domain-containing protein</fullName>
    </recommendedName>
</protein>
<evidence type="ECO:0000256" key="3">
    <source>
        <dbReference type="ARBA" id="ARBA00022475"/>
    </source>
</evidence>
<evidence type="ECO:0000256" key="15">
    <source>
        <dbReference type="SAM" id="MobiDB-lite"/>
    </source>
</evidence>
<dbReference type="AlphaFoldDB" id="A0AAY4C816"/>
<reference evidence="19" key="3">
    <citation type="submission" date="2025-09" db="UniProtKB">
        <authorList>
            <consortium name="Ensembl"/>
        </authorList>
    </citation>
    <scope>IDENTIFICATION</scope>
</reference>
<sequence>MFSCAVLLLVLGLAEAQLLRPMDPPPGTPRHGPDQPPPARSEDGKPRPQFPHNHRHPRPYEPGSFFTTPGGAPAAPDAPHGQYALLLLALLLFAVGIVGNLAVMCVVCHNFYMQSAWNCVLASLALWDFVLLFFCLPVVVFSEISHRRVLGGLSCRIVPYIEVTSLGVTTFSLCALSIDRFHSATSVRPRTRPAESCQSILAKLAVIWVGSMVLAAPEVLLWQLNREVAPGTGTLVDACVQRPSAELPESLFSLVLTYHNARMWWSFGCFFCLPLLFTLSCQLLTRHVAQETRRAGRPSSSSTTYSSSSSCSSSSPKKKQQQQQQRHREQQMNRTILALALTYAACVLPENGCSMALSYAGVEVGAATQALLALSGHFLLFARAAATPVLLLCLSRPLGRAFADCCCCCCDECRPRTASSSCTSTSSSRSTAATDASSGKPQAVHIDSPKDDPSALAIGTPC</sequence>
<keyword evidence="11" id="KW-0675">Receptor</keyword>
<feature type="region of interest" description="Disordered" evidence="15">
    <location>
        <begin position="292"/>
        <end position="328"/>
    </location>
</feature>
<dbReference type="Proteomes" id="UP000694580">
    <property type="component" value="Chromosome 12"/>
</dbReference>
<dbReference type="InterPro" id="IPR003909">
    <property type="entry name" value="GPR37_orph"/>
</dbReference>
<keyword evidence="12" id="KW-0325">Glycoprotein</keyword>
<feature type="transmembrane region" description="Helical" evidence="16">
    <location>
        <begin position="371"/>
        <end position="394"/>
    </location>
</feature>
<accession>A0AAY4C816</accession>
<dbReference type="GO" id="GO:0043410">
    <property type="term" value="P:positive regulation of MAPK cascade"/>
    <property type="evidence" value="ECO:0007669"/>
    <property type="project" value="TreeGrafter"/>
</dbReference>
<feature type="chain" id="PRO_5044298230" description="G-protein coupled receptors family 1 profile domain-containing protein" evidence="17">
    <location>
        <begin position="17"/>
        <end position="462"/>
    </location>
</feature>
<feature type="compositionally biased region" description="Pro residues" evidence="15">
    <location>
        <begin position="22"/>
        <end position="39"/>
    </location>
</feature>
<keyword evidence="7 16" id="KW-1133">Transmembrane helix</keyword>
<feature type="transmembrane region" description="Helical" evidence="16">
    <location>
        <begin position="263"/>
        <end position="284"/>
    </location>
</feature>
<dbReference type="InterPro" id="IPR017452">
    <property type="entry name" value="GPCR_Rhodpsn_7TM"/>
</dbReference>
<evidence type="ECO:0000313" key="19">
    <source>
        <dbReference type="Ensembl" id="ENSDCDP00010028939.1"/>
    </source>
</evidence>
<feature type="compositionally biased region" description="Low complexity" evidence="15">
    <location>
        <begin position="417"/>
        <end position="438"/>
    </location>
</feature>
<dbReference type="FunFam" id="1.20.1070.10:FF:000059">
    <property type="entry name" value="G protein-coupled receptor 37"/>
    <property type="match status" value="1"/>
</dbReference>
<evidence type="ECO:0000256" key="4">
    <source>
        <dbReference type="ARBA" id="ARBA00022692"/>
    </source>
</evidence>
<evidence type="ECO:0000256" key="1">
    <source>
        <dbReference type="ARBA" id="ARBA00004316"/>
    </source>
</evidence>
<keyword evidence="13" id="KW-0807">Transducer</keyword>
<proteinExistence type="predicted"/>
<reference evidence="19" key="2">
    <citation type="submission" date="2025-08" db="UniProtKB">
        <authorList>
            <consortium name="Ensembl"/>
        </authorList>
    </citation>
    <scope>IDENTIFICATION</scope>
</reference>
<dbReference type="Ensembl" id="ENSDCDT00010035719.1">
    <property type="protein sequence ID" value="ENSDCDP00010028939.1"/>
    <property type="gene ID" value="ENSDCDG00010018249.1"/>
</dbReference>
<evidence type="ECO:0000256" key="13">
    <source>
        <dbReference type="ARBA" id="ARBA00023224"/>
    </source>
</evidence>
<keyword evidence="5 17" id="KW-0732">Signal</keyword>
<evidence type="ECO:0000256" key="8">
    <source>
        <dbReference type="ARBA" id="ARBA00023040"/>
    </source>
</evidence>
<dbReference type="GO" id="GO:0007193">
    <property type="term" value="P:adenylate cyclase-inhibiting G protein-coupled receptor signaling pathway"/>
    <property type="evidence" value="ECO:0007669"/>
    <property type="project" value="TreeGrafter"/>
</dbReference>
<evidence type="ECO:0000256" key="14">
    <source>
        <dbReference type="ARBA" id="ARBA00023273"/>
    </source>
</evidence>
<feature type="signal peptide" evidence="17">
    <location>
        <begin position="1"/>
        <end position="16"/>
    </location>
</feature>
<dbReference type="PANTHER" id="PTHR46216">
    <property type="entry name" value="PROSAPOSIN RECEPTOR GPR37 FAMILY MEMBER"/>
    <property type="match status" value="1"/>
</dbReference>
<dbReference type="PROSITE" id="PS50262">
    <property type="entry name" value="G_PROTEIN_RECEP_F1_2"/>
    <property type="match status" value="1"/>
</dbReference>
<evidence type="ECO:0000256" key="11">
    <source>
        <dbReference type="ARBA" id="ARBA00023170"/>
    </source>
</evidence>
<keyword evidence="14" id="KW-0966">Cell projection</keyword>
<dbReference type="GeneID" id="114800830"/>
<dbReference type="SUPFAM" id="SSF81321">
    <property type="entry name" value="Family A G protein-coupled receptor-like"/>
    <property type="match status" value="1"/>
</dbReference>
<evidence type="ECO:0000259" key="18">
    <source>
        <dbReference type="PROSITE" id="PS50262"/>
    </source>
</evidence>
<keyword evidence="10" id="KW-1015">Disulfide bond</keyword>
<feature type="transmembrane region" description="Helical" evidence="16">
    <location>
        <begin position="336"/>
        <end position="359"/>
    </location>
</feature>
<keyword evidence="6" id="KW-0832">Ubl conjugation</keyword>
<dbReference type="PRINTS" id="PR01421">
    <property type="entry name" value="GPR37ORPHANR"/>
</dbReference>
<dbReference type="Gene3D" id="1.20.1070.10">
    <property type="entry name" value="Rhodopsin 7-helix transmembrane proteins"/>
    <property type="match status" value="1"/>
</dbReference>
<evidence type="ECO:0000256" key="10">
    <source>
        <dbReference type="ARBA" id="ARBA00023157"/>
    </source>
</evidence>
<gene>
    <name evidence="19" type="primary">gpr37l1a</name>
</gene>
<feature type="transmembrane region" description="Helical" evidence="16">
    <location>
        <begin position="200"/>
        <end position="222"/>
    </location>
</feature>
<feature type="region of interest" description="Disordered" evidence="15">
    <location>
        <begin position="20"/>
        <end position="54"/>
    </location>
</feature>
<feature type="transmembrane region" description="Helical" evidence="16">
    <location>
        <begin position="119"/>
        <end position="140"/>
    </location>
</feature>
<dbReference type="GeneTree" id="ENSGT01150000286942"/>
<comment type="subcellular location">
    <subcellularLocation>
        <location evidence="2">Cell membrane</location>
        <topology evidence="2">Multi-pass membrane protein</topology>
    </subcellularLocation>
    <subcellularLocation>
        <location evidence="1">Cell projection</location>
    </subcellularLocation>
</comment>
<dbReference type="PRINTS" id="PR00237">
    <property type="entry name" value="GPCRRHODOPSN"/>
</dbReference>
<organism evidence="19 20">
    <name type="scientific">Denticeps clupeoides</name>
    <name type="common">denticle herring</name>
    <dbReference type="NCBI Taxonomy" id="299321"/>
    <lineage>
        <taxon>Eukaryota</taxon>
        <taxon>Metazoa</taxon>
        <taxon>Chordata</taxon>
        <taxon>Craniata</taxon>
        <taxon>Vertebrata</taxon>
        <taxon>Euteleostomi</taxon>
        <taxon>Actinopterygii</taxon>
        <taxon>Neopterygii</taxon>
        <taxon>Teleostei</taxon>
        <taxon>Clupei</taxon>
        <taxon>Clupeiformes</taxon>
        <taxon>Denticipitoidei</taxon>
        <taxon>Denticipitidae</taxon>
        <taxon>Denticeps</taxon>
    </lineage>
</organism>
<feature type="compositionally biased region" description="Low complexity" evidence="15">
    <location>
        <begin position="299"/>
        <end position="315"/>
    </location>
</feature>
<evidence type="ECO:0000256" key="5">
    <source>
        <dbReference type="ARBA" id="ARBA00022729"/>
    </source>
</evidence>
<reference evidence="19 20" key="1">
    <citation type="submission" date="2020-06" db="EMBL/GenBank/DDBJ databases">
        <authorList>
            <consortium name="Wellcome Sanger Institute Data Sharing"/>
        </authorList>
    </citation>
    <scope>NUCLEOTIDE SEQUENCE [LARGE SCALE GENOMIC DNA]</scope>
</reference>
<feature type="domain" description="G-protein coupled receptors family 1 profile" evidence="18">
    <location>
        <begin position="99"/>
        <end position="391"/>
    </location>
</feature>
<keyword evidence="3" id="KW-1003">Cell membrane</keyword>
<evidence type="ECO:0000256" key="7">
    <source>
        <dbReference type="ARBA" id="ARBA00022989"/>
    </source>
</evidence>
<feature type="region of interest" description="Disordered" evidence="15">
    <location>
        <begin position="415"/>
        <end position="462"/>
    </location>
</feature>
<evidence type="ECO:0000313" key="20">
    <source>
        <dbReference type="Proteomes" id="UP000694580"/>
    </source>
</evidence>
<dbReference type="RefSeq" id="XP_028854477.1">
    <property type="nucleotide sequence ID" value="XM_028998644.1"/>
</dbReference>
<dbReference type="PANTHER" id="PTHR46216:SF4">
    <property type="entry name" value="G-PROTEIN COUPLED RECEPTOR 37-LIKE 1"/>
    <property type="match status" value="1"/>
</dbReference>
<keyword evidence="4 16" id="KW-0812">Transmembrane</keyword>
<dbReference type="GO" id="GO:0008528">
    <property type="term" value="F:G protein-coupled peptide receptor activity"/>
    <property type="evidence" value="ECO:0007669"/>
    <property type="project" value="TreeGrafter"/>
</dbReference>
<dbReference type="GO" id="GO:0043235">
    <property type="term" value="C:receptor complex"/>
    <property type="evidence" value="ECO:0007669"/>
    <property type="project" value="TreeGrafter"/>
</dbReference>
<evidence type="ECO:0000256" key="9">
    <source>
        <dbReference type="ARBA" id="ARBA00023136"/>
    </source>
</evidence>
<evidence type="ECO:0000256" key="6">
    <source>
        <dbReference type="ARBA" id="ARBA00022843"/>
    </source>
</evidence>
<keyword evidence="9 16" id="KW-0472">Membrane</keyword>
<evidence type="ECO:0000256" key="16">
    <source>
        <dbReference type="SAM" id="Phobius"/>
    </source>
</evidence>
<evidence type="ECO:0000256" key="17">
    <source>
        <dbReference type="SAM" id="SignalP"/>
    </source>
</evidence>
<dbReference type="Pfam" id="PF00001">
    <property type="entry name" value="7tm_1"/>
    <property type="match status" value="1"/>
</dbReference>
<keyword evidence="20" id="KW-1185">Reference proteome</keyword>
<dbReference type="GO" id="GO:0042995">
    <property type="term" value="C:cell projection"/>
    <property type="evidence" value="ECO:0007669"/>
    <property type="project" value="UniProtKB-SubCell"/>
</dbReference>
<dbReference type="InterPro" id="IPR000276">
    <property type="entry name" value="GPCR_Rhodpsn"/>
</dbReference>
<name>A0AAY4C816_9TELE</name>
<dbReference type="GO" id="GO:0005886">
    <property type="term" value="C:plasma membrane"/>
    <property type="evidence" value="ECO:0007669"/>
    <property type="project" value="UniProtKB-SubCell"/>
</dbReference>
<feature type="transmembrane region" description="Helical" evidence="16">
    <location>
        <begin position="160"/>
        <end position="179"/>
    </location>
</feature>